<dbReference type="EMBL" id="ML170186">
    <property type="protein sequence ID" value="TDL20711.1"/>
    <property type="molecule type" value="Genomic_DNA"/>
</dbReference>
<organism evidence="2 3">
    <name type="scientific">Rickenella mellea</name>
    <dbReference type="NCBI Taxonomy" id="50990"/>
    <lineage>
        <taxon>Eukaryota</taxon>
        <taxon>Fungi</taxon>
        <taxon>Dikarya</taxon>
        <taxon>Basidiomycota</taxon>
        <taxon>Agaricomycotina</taxon>
        <taxon>Agaricomycetes</taxon>
        <taxon>Hymenochaetales</taxon>
        <taxon>Rickenellaceae</taxon>
        <taxon>Rickenella</taxon>
    </lineage>
</organism>
<evidence type="ECO:0000313" key="3">
    <source>
        <dbReference type="Proteomes" id="UP000294933"/>
    </source>
</evidence>
<feature type="domain" description="Peptidase S33 tripeptidyl aminopeptidase-like C-terminal" evidence="1">
    <location>
        <begin position="418"/>
        <end position="476"/>
    </location>
</feature>
<dbReference type="VEuPathDB" id="FungiDB:BD410DRAFT_841140"/>
<dbReference type="Pfam" id="PF08386">
    <property type="entry name" value="Abhydrolase_4"/>
    <property type="match status" value="1"/>
</dbReference>
<evidence type="ECO:0000259" key="1">
    <source>
        <dbReference type="Pfam" id="PF08386"/>
    </source>
</evidence>
<evidence type="ECO:0000313" key="2">
    <source>
        <dbReference type="EMBL" id="TDL20711.1"/>
    </source>
</evidence>
<reference evidence="2 3" key="1">
    <citation type="submission" date="2018-06" db="EMBL/GenBank/DDBJ databases">
        <title>A transcriptomic atlas of mushroom development highlights an independent origin of complex multicellularity.</title>
        <authorList>
            <consortium name="DOE Joint Genome Institute"/>
            <person name="Krizsan K."/>
            <person name="Almasi E."/>
            <person name="Merenyi Z."/>
            <person name="Sahu N."/>
            <person name="Viragh M."/>
            <person name="Koszo T."/>
            <person name="Mondo S."/>
            <person name="Kiss B."/>
            <person name="Balint B."/>
            <person name="Kues U."/>
            <person name="Barry K."/>
            <person name="Hegedus J.C."/>
            <person name="Henrissat B."/>
            <person name="Johnson J."/>
            <person name="Lipzen A."/>
            <person name="Ohm R."/>
            <person name="Nagy I."/>
            <person name="Pangilinan J."/>
            <person name="Yan J."/>
            <person name="Xiong Y."/>
            <person name="Grigoriev I.V."/>
            <person name="Hibbett D.S."/>
            <person name="Nagy L.G."/>
        </authorList>
    </citation>
    <scope>NUCLEOTIDE SEQUENCE [LARGE SCALE GENOMIC DNA]</scope>
    <source>
        <strain evidence="2 3">SZMC22713</strain>
    </source>
</reference>
<dbReference type="STRING" id="50990.A0A4Y7Q065"/>
<gene>
    <name evidence="2" type="ORF">BD410DRAFT_841140</name>
</gene>
<proteinExistence type="predicted"/>
<sequence>MGGAEQVLLGAPVGSRYRRYLNRRSASCLVSASFILQFVILLWLKNSDANSGRSNSLEKSKILWTSCGANLECGRLEAPLDYSNISSPSVSIYVTRYLATKRTSRLGSIFVNPGGPGGSGAALVFGAGEQLSKIMDGKYDIVGWDPRGVGGTRPRFECFDSQTKTSSTPTPTRYFQCSRETCPIPLSLPLLKRGLASRTDEVLPFHVYARKGPEKYIDTIIGSYLVNLFPELVGRVIIDGVVDPHMWANIPPHKWPKADLDPEKALANFFNTCVMAGPQRCALAHNTSTSRSVASAVDKLLKDLHKHPLPVPHAARPGVLTASMVQSLMYGSLSRPRSWPAFAHLLSSAIKGNGEPILNAMAQNVELDPSKPARTEYAPLAIICADSVGYDGADKDALFDEMMATPKCLNKTERIGAPSTPLAFARKVNEYLNDSSRLVIQDGSGHCSIAMASLCTIKIIRDYFLHGKLPQNGVICPVDEILFPPSSGSADQLNVPREGISDEDKMLLKNVQELGDVVIPFSPFRPW</sequence>
<keyword evidence="3" id="KW-1185">Reference proteome</keyword>
<dbReference type="SUPFAM" id="SSF53474">
    <property type="entry name" value="alpha/beta-Hydrolases"/>
    <property type="match status" value="1"/>
</dbReference>
<dbReference type="OrthoDB" id="425534at2759"/>
<name>A0A4Y7Q065_9AGAM</name>
<protein>
    <recommendedName>
        <fullName evidence="1">Peptidase S33 tripeptidyl aminopeptidase-like C-terminal domain-containing protein</fullName>
    </recommendedName>
</protein>
<dbReference type="Proteomes" id="UP000294933">
    <property type="component" value="Unassembled WGS sequence"/>
</dbReference>
<accession>A0A4Y7Q065</accession>
<dbReference type="InterPro" id="IPR013595">
    <property type="entry name" value="Pept_S33_TAP-like_C"/>
</dbReference>
<dbReference type="InterPro" id="IPR029058">
    <property type="entry name" value="AB_hydrolase_fold"/>
</dbReference>
<dbReference type="AlphaFoldDB" id="A0A4Y7Q065"/>